<gene>
    <name evidence="3" type="ORF">FAP39_00595</name>
</gene>
<dbReference type="RefSeq" id="WP_138014420.1">
    <property type="nucleotide sequence ID" value="NZ_SULI01000001.1"/>
</dbReference>
<evidence type="ECO:0000259" key="2">
    <source>
        <dbReference type="Pfam" id="PF00892"/>
    </source>
</evidence>
<feature type="transmembrane region" description="Helical" evidence="1">
    <location>
        <begin position="229"/>
        <end position="248"/>
    </location>
</feature>
<protein>
    <submittedName>
        <fullName evidence="3">DMT family transporter</fullName>
    </submittedName>
</protein>
<feature type="transmembrane region" description="Helical" evidence="1">
    <location>
        <begin position="30"/>
        <end position="53"/>
    </location>
</feature>
<feature type="transmembrane region" description="Helical" evidence="1">
    <location>
        <begin position="65"/>
        <end position="83"/>
    </location>
</feature>
<organism evidence="3 4">
    <name type="scientific">Shimia litoralis</name>
    <dbReference type="NCBI Taxonomy" id="420403"/>
    <lineage>
        <taxon>Bacteria</taxon>
        <taxon>Pseudomonadati</taxon>
        <taxon>Pseudomonadota</taxon>
        <taxon>Alphaproteobacteria</taxon>
        <taxon>Rhodobacterales</taxon>
        <taxon>Roseobacteraceae</taxon>
    </lineage>
</organism>
<feature type="transmembrane region" description="Helical" evidence="1">
    <location>
        <begin position="117"/>
        <end position="137"/>
    </location>
</feature>
<dbReference type="EMBL" id="SULI01000001">
    <property type="protein sequence ID" value="TKZ22403.1"/>
    <property type="molecule type" value="Genomic_DNA"/>
</dbReference>
<dbReference type="InterPro" id="IPR037185">
    <property type="entry name" value="EmrE-like"/>
</dbReference>
<keyword evidence="1" id="KW-1133">Transmembrane helix</keyword>
<keyword evidence="1" id="KW-0812">Transmembrane</keyword>
<dbReference type="Proteomes" id="UP000306575">
    <property type="component" value="Unassembled WGS sequence"/>
</dbReference>
<evidence type="ECO:0000313" key="4">
    <source>
        <dbReference type="Proteomes" id="UP000306575"/>
    </source>
</evidence>
<dbReference type="PANTHER" id="PTHR22911:SF103">
    <property type="entry name" value="BLR2811 PROTEIN"/>
    <property type="match status" value="1"/>
</dbReference>
<dbReference type="AlphaFoldDB" id="A0A4U7N9H9"/>
<feature type="transmembrane region" description="Helical" evidence="1">
    <location>
        <begin position="254"/>
        <end position="275"/>
    </location>
</feature>
<name>A0A4U7N9H9_9RHOB</name>
<keyword evidence="4" id="KW-1185">Reference proteome</keyword>
<feature type="transmembrane region" description="Helical" evidence="1">
    <location>
        <begin position="89"/>
        <end position="110"/>
    </location>
</feature>
<feature type="transmembrane region" description="Helical" evidence="1">
    <location>
        <begin position="198"/>
        <end position="222"/>
    </location>
</feature>
<dbReference type="OrthoDB" id="7818056at2"/>
<sequence>MLKIFVLMFVAMSMIPAGDAAGKILTTDHSASPLFVAWSRFALGALVALPLARHDTVRLLGNWRIWLRACMLLGGITCIQIALQTAPIANVFAAFFIGPIFSYVLSVFLLKESVTPFRNIMMGLGFLGVLLVVRPGFETSSGLMFAAMAGLFYGTFLTTSRWLSTIARPSSLLFTQLFIPALLLTPFAWALVPDVTLAVTGLTLASSLFSMGGNFLLLFAYARADATTLAPFVYFQLFAATLLGWVLFQDLPDMTTWLGLALIIGAGIASATFGARARRSDT</sequence>
<comment type="caution">
    <text evidence="3">The sequence shown here is derived from an EMBL/GenBank/DDBJ whole genome shotgun (WGS) entry which is preliminary data.</text>
</comment>
<feature type="domain" description="EamA" evidence="2">
    <location>
        <begin position="141"/>
        <end position="266"/>
    </location>
</feature>
<keyword evidence="1" id="KW-0472">Membrane</keyword>
<dbReference type="GO" id="GO:0016020">
    <property type="term" value="C:membrane"/>
    <property type="evidence" value="ECO:0007669"/>
    <property type="project" value="InterPro"/>
</dbReference>
<reference evidence="3 4" key="1">
    <citation type="submission" date="2019-04" db="EMBL/GenBank/DDBJ databases">
        <title>Genome sequence of Pelagicola litoralis CL-ES2.</title>
        <authorList>
            <person name="Cao J."/>
        </authorList>
    </citation>
    <scope>NUCLEOTIDE SEQUENCE [LARGE SCALE GENOMIC DNA]</scope>
    <source>
        <strain evidence="3 4">CL-ES2</strain>
    </source>
</reference>
<dbReference type="SUPFAM" id="SSF103481">
    <property type="entry name" value="Multidrug resistance efflux transporter EmrE"/>
    <property type="match status" value="2"/>
</dbReference>
<dbReference type="Pfam" id="PF00892">
    <property type="entry name" value="EamA"/>
    <property type="match status" value="2"/>
</dbReference>
<dbReference type="PANTHER" id="PTHR22911">
    <property type="entry name" value="ACYL-MALONYL CONDENSING ENZYME-RELATED"/>
    <property type="match status" value="1"/>
</dbReference>
<dbReference type="Gene3D" id="1.10.3730.20">
    <property type="match status" value="1"/>
</dbReference>
<evidence type="ECO:0000313" key="3">
    <source>
        <dbReference type="EMBL" id="TKZ22403.1"/>
    </source>
</evidence>
<feature type="transmembrane region" description="Helical" evidence="1">
    <location>
        <begin position="172"/>
        <end position="192"/>
    </location>
</feature>
<proteinExistence type="predicted"/>
<accession>A0A4U7N9H9</accession>
<feature type="domain" description="EamA" evidence="2">
    <location>
        <begin position="6"/>
        <end position="133"/>
    </location>
</feature>
<dbReference type="InterPro" id="IPR000620">
    <property type="entry name" value="EamA_dom"/>
</dbReference>
<evidence type="ECO:0000256" key="1">
    <source>
        <dbReference type="SAM" id="Phobius"/>
    </source>
</evidence>
<feature type="transmembrane region" description="Helical" evidence="1">
    <location>
        <begin position="143"/>
        <end position="160"/>
    </location>
</feature>